<dbReference type="AlphaFoldDB" id="A0A271LPT4"/>
<dbReference type="InterPro" id="IPR029063">
    <property type="entry name" value="SAM-dependent_MTases_sf"/>
</dbReference>
<evidence type="ECO:0000313" key="1">
    <source>
        <dbReference type="EMBL" id="PAQ10172.1"/>
    </source>
</evidence>
<proteinExistence type="predicted"/>
<evidence type="ECO:0008006" key="3">
    <source>
        <dbReference type="Google" id="ProtNLM"/>
    </source>
</evidence>
<dbReference type="OrthoDB" id="8772893at2"/>
<organism evidence="1 2">
    <name type="scientific">Mesorhizobium temperatum</name>
    <dbReference type="NCBI Taxonomy" id="241416"/>
    <lineage>
        <taxon>Bacteria</taxon>
        <taxon>Pseudomonadati</taxon>
        <taxon>Pseudomonadota</taxon>
        <taxon>Alphaproteobacteria</taxon>
        <taxon>Hyphomicrobiales</taxon>
        <taxon>Phyllobacteriaceae</taxon>
        <taxon>Mesorhizobium</taxon>
    </lineage>
</organism>
<protein>
    <recommendedName>
        <fullName evidence="3">SAM-dependent methyltransferase</fullName>
    </recommendedName>
</protein>
<dbReference type="Gene3D" id="3.40.50.150">
    <property type="entry name" value="Vaccinia Virus protein VP39"/>
    <property type="match status" value="1"/>
</dbReference>
<dbReference type="Proteomes" id="UP000216442">
    <property type="component" value="Unassembled WGS sequence"/>
</dbReference>
<name>A0A271LPT4_9HYPH</name>
<dbReference type="RefSeq" id="WP_095492328.1">
    <property type="nucleotide sequence ID" value="NZ_NPKJ01000033.1"/>
</dbReference>
<evidence type="ECO:0000313" key="2">
    <source>
        <dbReference type="Proteomes" id="UP000216442"/>
    </source>
</evidence>
<dbReference type="PANTHER" id="PTHR43861:SF6">
    <property type="entry name" value="METHYLTRANSFERASE TYPE 11"/>
    <property type="match status" value="1"/>
</dbReference>
<reference evidence="1 2" key="1">
    <citation type="submission" date="2017-08" db="EMBL/GenBank/DDBJ databases">
        <title>Mesorhizobium wenxinae sp. nov., a novel rhizobial species isolated from root nodules of chickpea (Cicer arietinum L.).</title>
        <authorList>
            <person name="Zhang J."/>
        </authorList>
    </citation>
    <scope>NUCLEOTIDE SEQUENCE [LARGE SCALE GENOMIC DNA]</scope>
    <source>
        <strain evidence="1 2">SDW018</strain>
    </source>
</reference>
<comment type="caution">
    <text evidence="1">The sequence shown here is derived from an EMBL/GenBank/DDBJ whole genome shotgun (WGS) entry which is preliminary data.</text>
</comment>
<dbReference type="SUPFAM" id="SSF53335">
    <property type="entry name" value="S-adenosyl-L-methionine-dependent methyltransferases"/>
    <property type="match status" value="1"/>
</dbReference>
<accession>A0A271LPT4</accession>
<keyword evidence="2" id="KW-1185">Reference proteome</keyword>
<dbReference type="PANTHER" id="PTHR43861">
    <property type="entry name" value="TRANS-ACONITATE 2-METHYLTRANSFERASE-RELATED"/>
    <property type="match status" value="1"/>
</dbReference>
<gene>
    <name evidence="1" type="ORF">CIT26_09420</name>
</gene>
<sequence length="206" mass="22701">MIQLNNLEYLYDSPDANDSHSILLPAVDKIVEEFSPASIFDLGCGNGSVAKHLSDRYVVTGIDPSTSAVAMANKAYPNIRIESGSAYDDLRARYGTFDLVLSLEVVEHLYDPRAFAKNVYELLNPGGTAVISTPYHGYFKNLALAVTGRLDSHFLALWDGGHIKFWSIRSLGMLLNEVGLEVLRFERVGRIPALAKSMIAIAQKPR</sequence>
<dbReference type="CDD" id="cd02440">
    <property type="entry name" value="AdoMet_MTases"/>
    <property type="match status" value="1"/>
</dbReference>
<dbReference type="Pfam" id="PF13489">
    <property type="entry name" value="Methyltransf_23"/>
    <property type="match status" value="1"/>
</dbReference>
<dbReference type="EMBL" id="NPKJ01000033">
    <property type="protein sequence ID" value="PAQ10172.1"/>
    <property type="molecule type" value="Genomic_DNA"/>
</dbReference>